<evidence type="ECO:0000313" key="4">
    <source>
        <dbReference type="Ensembl" id="ENSTGEP00000011313.1"/>
    </source>
</evidence>
<feature type="domain" description="Paraneoplastic antigen Ma-like N-terminal" evidence="3">
    <location>
        <begin position="1"/>
        <end position="92"/>
    </location>
</feature>
<organism evidence="4 5">
    <name type="scientific">Theropithecus gelada</name>
    <name type="common">Gelada baboon</name>
    <dbReference type="NCBI Taxonomy" id="9565"/>
    <lineage>
        <taxon>Eukaryota</taxon>
        <taxon>Metazoa</taxon>
        <taxon>Chordata</taxon>
        <taxon>Craniata</taxon>
        <taxon>Vertebrata</taxon>
        <taxon>Euteleostomi</taxon>
        <taxon>Mammalia</taxon>
        <taxon>Eutheria</taxon>
        <taxon>Euarchontoglires</taxon>
        <taxon>Primates</taxon>
        <taxon>Haplorrhini</taxon>
        <taxon>Catarrhini</taxon>
        <taxon>Cercopithecidae</taxon>
        <taxon>Cercopithecinae</taxon>
        <taxon>Theropithecus</taxon>
    </lineage>
</organism>
<evidence type="ECO:0000259" key="2">
    <source>
        <dbReference type="Pfam" id="PF14893"/>
    </source>
</evidence>
<dbReference type="PANTHER" id="PTHR23095">
    <property type="entry name" value="PARANEOPLASTIC ANTIGEN"/>
    <property type="match status" value="1"/>
</dbReference>
<dbReference type="AlphaFoldDB" id="A0A8D2EWB2"/>
<dbReference type="PANTHER" id="PTHR23095:SF49">
    <property type="entry name" value="PARANEOPLASTIC ANTIGEN MA6F"/>
    <property type="match status" value="1"/>
</dbReference>
<dbReference type="InterPro" id="IPR048270">
    <property type="entry name" value="PNMA_C"/>
</dbReference>
<protein>
    <submittedName>
        <fullName evidence="4">PNMA family member 6F</fullName>
    </submittedName>
</protein>
<dbReference type="InterPro" id="IPR026523">
    <property type="entry name" value="PNMA"/>
</dbReference>
<feature type="region of interest" description="Disordered" evidence="1">
    <location>
        <begin position="351"/>
        <end position="412"/>
    </location>
</feature>
<feature type="domain" description="Paraneoplastic antigen Ma-like C-terminal" evidence="2">
    <location>
        <begin position="159"/>
        <end position="320"/>
    </location>
</feature>
<name>A0A8D2EWB2_THEGE</name>
<proteinExistence type="predicted"/>
<keyword evidence="5" id="KW-1185">Reference proteome</keyword>
<dbReference type="InterPro" id="IPR048271">
    <property type="entry name" value="PNMA_N"/>
</dbReference>
<sequence length="412" mass="45635">MALAILRDWCRRMGANTERSLLILDIPDDCEEHEFQEAVQAALSPLGRYRVLIKVFRKELGARAALVEFTEGLNRSFIPRQIAGKGGPWKVISLPQVPDAEFQDMPSFPAQPQGQAVARGAGAVGEAVGAGEVEAWTQSRSQTLRPLMKTMAYRELRPFSGREQPGCVEESFESWLEDAKDMLQLWCHASERERRRRLLDSLDGLALDIVSGLLEEEPDFSAQDCLTALGQVFRSRDTWMTSRMKFLTCTQGPQEGLFAFVVRLEGLLQKAVEKGAVHPAMANYLRLRQVLSRAHPSEALQDTLRRMQLERRPPGFLRLLRLIRDMEALAASPARSQQCAAWPAAPVETRMGSGVDMAPGGPSWEPEGLVQVGGQEAEEPPQEGLKPILEESENEDEDGAGEVGKPKSPPGK</sequence>
<feature type="compositionally biased region" description="Acidic residues" evidence="1">
    <location>
        <begin position="390"/>
        <end position="400"/>
    </location>
</feature>
<evidence type="ECO:0000259" key="3">
    <source>
        <dbReference type="Pfam" id="PF20846"/>
    </source>
</evidence>
<dbReference type="Pfam" id="PF20846">
    <property type="entry name" value="PNMA_N"/>
    <property type="match status" value="1"/>
</dbReference>
<dbReference type="Pfam" id="PF14893">
    <property type="entry name" value="PNMA"/>
    <property type="match status" value="1"/>
</dbReference>
<reference evidence="4" key="1">
    <citation type="submission" date="2018-05" db="EMBL/GenBank/DDBJ databases">
        <title>Whole genome of Theropithecus gelada.</title>
        <authorList>
            <person name="Chiou K.L."/>
            <person name="Snyder-Mackler N."/>
        </authorList>
    </citation>
    <scope>NUCLEOTIDE SEQUENCE [LARGE SCALE GENOMIC DNA]</scope>
</reference>
<evidence type="ECO:0000313" key="5">
    <source>
        <dbReference type="Proteomes" id="UP000694411"/>
    </source>
</evidence>
<reference evidence="4" key="3">
    <citation type="submission" date="2025-09" db="UniProtKB">
        <authorList>
            <consortium name="Ensembl"/>
        </authorList>
    </citation>
    <scope>IDENTIFICATION</scope>
</reference>
<dbReference type="Proteomes" id="UP000694411">
    <property type="component" value="Chromosome X"/>
</dbReference>
<dbReference type="Ensembl" id="ENSTGET00000013610.1">
    <property type="protein sequence ID" value="ENSTGEP00000011313.1"/>
    <property type="gene ID" value="ENSTGEG00000009248.1"/>
</dbReference>
<accession>A0A8D2EWB2</accession>
<reference evidence="4" key="2">
    <citation type="submission" date="2025-08" db="UniProtKB">
        <authorList>
            <consortium name="Ensembl"/>
        </authorList>
    </citation>
    <scope>IDENTIFICATION</scope>
</reference>
<evidence type="ECO:0000256" key="1">
    <source>
        <dbReference type="SAM" id="MobiDB-lite"/>
    </source>
</evidence>